<proteinExistence type="predicted"/>
<keyword evidence="1" id="KW-0472">Membrane</keyword>
<evidence type="ECO:0000256" key="1">
    <source>
        <dbReference type="SAM" id="Phobius"/>
    </source>
</evidence>
<feature type="transmembrane region" description="Helical" evidence="1">
    <location>
        <begin position="59"/>
        <end position="81"/>
    </location>
</feature>
<dbReference type="KEGG" id="bsto:C0V70_11665"/>
<gene>
    <name evidence="2" type="ORF">C0V70_11665</name>
</gene>
<feature type="transmembrane region" description="Helical" evidence="1">
    <location>
        <begin position="185"/>
        <end position="211"/>
    </location>
</feature>
<sequence length="232" mass="26417">MTSFHHLKSIIGRSFADFREYFSPADFSFYFLLAMYFIIDITRIKFFPMASNAQKLIFEIGASILLLPFSSMVIADIILIRKSRDLSVPKENIFNNTLTFMLTSIVAMLIAGIGSLFLVLPGIALFVVLSMAPFIAVYEEGEGWYPFRRSIDLIGKEKFLMVFGGLLFLSLIQLIPGSIPYSDNLYLAFFIGVFKAIFFPLNIIFSSFLMINLYQFLREEQLAAMVASEEYV</sequence>
<feature type="transmembrane region" description="Helical" evidence="1">
    <location>
        <begin position="21"/>
        <end position="39"/>
    </location>
</feature>
<keyword evidence="1" id="KW-1133">Transmembrane helix</keyword>
<keyword evidence="1" id="KW-0812">Transmembrane</keyword>
<accession>A0A2K9NUH2</accession>
<feature type="transmembrane region" description="Helical" evidence="1">
    <location>
        <begin position="93"/>
        <end position="113"/>
    </location>
</feature>
<dbReference type="Proteomes" id="UP000235584">
    <property type="component" value="Chromosome"/>
</dbReference>
<evidence type="ECO:0000313" key="2">
    <source>
        <dbReference type="EMBL" id="AUN98745.1"/>
    </source>
</evidence>
<dbReference type="EMBL" id="CP025704">
    <property type="protein sequence ID" value="AUN98745.1"/>
    <property type="molecule type" value="Genomic_DNA"/>
</dbReference>
<dbReference type="AlphaFoldDB" id="A0A2K9NUH2"/>
<feature type="transmembrane region" description="Helical" evidence="1">
    <location>
        <begin position="159"/>
        <end position="179"/>
    </location>
</feature>
<protein>
    <submittedName>
        <fullName evidence="2">Uncharacterized protein</fullName>
    </submittedName>
</protein>
<evidence type="ECO:0000313" key="3">
    <source>
        <dbReference type="Proteomes" id="UP000235584"/>
    </source>
</evidence>
<keyword evidence="3" id="KW-1185">Reference proteome</keyword>
<name>A0A2K9NUH2_BACTC</name>
<feature type="transmembrane region" description="Helical" evidence="1">
    <location>
        <begin position="119"/>
        <end position="138"/>
    </location>
</feature>
<reference evidence="2 3" key="1">
    <citation type="submission" date="2018-01" db="EMBL/GenBank/DDBJ databases">
        <title>Complete genome sequence of Bacteriovorax stolpii DSM12778.</title>
        <authorList>
            <person name="Tang B."/>
            <person name="Chang J."/>
        </authorList>
    </citation>
    <scope>NUCLEOTIDE SEQUENCE [LARGE SCALE GENOMIC DNA]</scope>
    <source>
        <strain evidence="2 3">DSM 12778</strain>
    </source>
</reference>
<organism evidence="2 3">
    <name type="scientific">Bacteriovorax stolpii</name>
    <name type="common">Bdellovibrio stolpii</name>
    <dbReference type="NCBI Taxonomy" id="960"/>
    <lineage>
        <taxon>Bacteria</taxon>
        <taxon>Pseudomonadati</taxon>
        <taxon>Bdellovibrionota</taxon>
        <taxon>Bacteriovoracia</taxon>
        <taxon>Bacteriovoracales</taxon>
        <taxon>Bacteriovoracaceae</taxon>
        <taxon>Bacteriovorax</taxon>
    </lineage>
</organism>